<proteinExistence type="predicted"/>
<sequence length="154" mass="16742">MAGRYFTSGFTPYDVVHTDEVAASDTRVGELAFEVAIGALALGADRHPVDCDISLLEPGLYRSPAGLVVRALVPRVGTLLELVLATRVRRVIHRQPRHPGDRLLGLSQAEVPRLAENLLVRAAEAGGDVLRAHVRVQFPQHGQLVFSPEFARHG</sequence>
<gene>
    <name evidence="1" type="ORF">SDC9_207393</name>
</gene>
<name>A0A645J7S8_9ZZZZ</name>
<dbReference type="EMBL" id="VSSQ01133939">
    <property type="protein sequence ID" value="MPN59671.1"/>
    <property type="molecule type" value="Genomic_DNA"/>
</dbReference>
<protein>
    <submittedName>
        <fullName evidence="1">Uncharacterized protein</fullName>
    </submittedName>
</protein>
<dbReference type="AlphaFoldDB" id="A0A645J7S8"/>
<evidence type="ECO:0000313" key="1">
    <source>
        <dbReference type="EMBL" id="MPN59671.1"/>
    </source>
</evidence>
<accession>A0A645J7S8</accession>
<organism evidence="1">
    <name type="scientific">bioreactor metagenome</name>
    <dbReference type="NCBI Taxonomy" id="1076179"/>
    <lineage>
        <taxon>unclassified sequences</taxon>
        <taxon>metagenomes</taxon>
        <taxon>ecological metagenomes</taxon>
    </lineage>
</organism>
<comment type="caution">
    <text evidence="1">The sequence shown here is derived from an EMBL/GenBank/DDBJ whole genome shotgun (WGS) entry which is preliminary data.</text>
</comment>
<reference evidence="1" key="1">
    <citation type="submission" date="2019-08" db="EMBL/GenBank/DDBJ databases">
        <authorList>
            <person name="Kucharzyk K."/>
            <person name="Murdoch R.W."/>
            <person name="Higgins S."/>
            <person name="Loffler F."/>
        </authorList>
    </citation>
    <scope>NUCLEOTIDE SEQUENCE</scope>
</reference>